<feature type="domain" description="Non-reducing end beta-L-arabinofuranosidase-like GH127 catalytic" evidence="1">
    <location>
        <begin position="21"/>
        <end position="408"/>
    </location>
</feature>
<protein>
    <submittedName>
        <fullName evidence="4">Glycoside hydrolase family 127 protein</fullName>
    </submittedName>
</protein>
<dbReference type="SUPFAM" id="SSF48208">
    <property type="entry name" value="Six-hairpin glycosidases"/>
    <property type="match status" value="1"/>
</dbReference>
<dbReference type="PANTHER" id="PTHR43465:SF2">
    <property type="entry name" value="DUF1680 DOMAIN PROTEIN (AFU_ORTHOLOGUE AFUA_1G08910)"/>
    <property type="match status" value="1"/>
</dbReference>
<keyword evidence="4" id="KW-0378">Hydrolase</keyword>
<organism evidence="4 5">
    <name type="scientific">Kribbella turkmenica</name>
    <dbReference type="NCBI Taxonomy" id="2530375"/>
    <lineage>
        <taxon>Bacteria</taxon>
        <taxon>Bacillati</taxon>
        <taxon>Actinomycetota</taxon>
        <taxon>Actinomycetes</taxon>
        <taxon>Propionibacteriales</taxon>
        <taxon>Kribbellaceae</taxon>
        <taxon>Kribbella</taxon>
    </lineage>
</organism>
<dbReference type="GO" id="GO:0005975">
    <property type="term" value="P:carbohydrate metabolic process"/>
    <property type="evidence" value="ECO:0007669"/>
    <property type="project" value="InterPro"/>
</dbReference>
<name>A0A4R4X961_9ACTN</name>
<feature type="domain" description="Non-reducing end beta-L-arabinofuranosidase-like GH127 C-terminal" evidence="3">
    <location>
        <begin position="516"/>
        <end position="606"/>
    </location>
</feature>
<dbReference type="RefSeq" id="WP_132319343.1">
    <property type="nucleotide sequence ID" value="NZ_SMKR01000041.1"/>
</dbReference>
<comment type="caution">
    <text evidence="4">The sequence shown here is derived from an EMBL/GenBank/DDBJ whole genome shotgun (WGS) entry which is preliminary data.</text>
</comment>
<evidence type="ECO:0000259" key="1">
    <source>
        <dbReference type="Pfam" id="PF07944"/>
    </source>
</evidence>
<feature type="domain" description="Non-reducing end beta-L-arabinofuranosidase-like GH127 middle" evidence="2">
    <location>
        <begin position="419"/>
        <end position="512"/>
    </location>
</feature>
<dbReference type="OrthoDB" id="9757939at2"/>
<dbReference type="Pfam" id="PF20736">
    <property type="entry name" value="Glyco_hydro127M"/>
    <property type="match status" value="1"/>
</dbReference>
<dbReference type="GO" id="GO:0016787">
    <property type="term" value="F:hydrolase activity"/>
    <property type="evidence" value="ECO:0007669"/>
    <property type="project" value="UniProtKB-KW"/>
</dbReference>
<dbReference type="Proteomes" id="UP000295172">
    <property type="component" value="Unassembled WGS sequence"/>
</dbReference>
<dbReference type="InterPro" id="IPR049046">
    <property type="entry name" value="Beta-AFase-like_GH127_middle"/>
</dbReference>
<keyword evidence="5" id="KW-1185">Reference proteome</keyword>
<sequence length="609" mass="66005">MPLRAQRQIAARRPLRLGAATITGGFWHDRRETNRTSTIPAAARRLEEAGTLRNLRRAAGHEPAGDGFAGKLFADTDVYKWLEAVAWEQARSASAELAEWQKTTNALVEAAQEPDGYLNSYVRLVLGGQRFGDLEKGHELYCAGHLLQAAVAQSRATGDHTLLAVATRFADLLCKTFGPGRTEGVDGHPLIEMALVELYRETGTSAYLELASYFVEARGHGLLEPPGHHGPAYFQDHLPVRDVRTLTGHAVRALYLAAGATDVAVETGDQELLDALRSSWQTMVESQTYLTGGVGSRWYGEAFGDPFELPPDAAYCETCAAIASVQWSWRLLLATGESQYADLIERTLYNAVISGVSLTGREFFYVNTLKVRNNAFADDQRSAVAGRQPWFGTACCPPNVMRTLSSLDQLIATSDDDGVQVHLYAPATVAAELAAGSVGLEVATRYPWHGRVTVTVTGSPAQPWTLALRLPAWAAGCTASVNGIAQPTGPAGRMLELRRTWTVGDEVVLDLPVGARRTVPDDRIDSVRGCVAIECGPLVYCFEQVDQDLVLDAAAVSAGDLVEVERPDLLGGVTTVEVPARDGRMLTAIPYYAWANREVGPMTVWIDAR</sequence>
<dbReference type="InterPro" id="IPR049049">
    <property type="entry name" value="Beta-AFase-like_GH127_C"/>
</dbReference>
<dbReference type="InterPro" id="IPR012878">
    <property type="entry name" value="Beta-AFase-like_GH127_cat"/>
</dbReference>
<accession>A0A4R4X961</accession>
<evidence type="ECO:0000313" key="5">
    <source>
        <dbReference type="Proteomes" id="UP000295172"/>
    </source>
</evidence>
<evidence type="ECO:0000259" key="2">
    <source>
        <dbReference type="Pfam" id="PF20736"/>
    </source>
</evidence>
<proteinExistence type="predicted"/>
<dbReference type="EMBL" id="SMKR01000041">
    <property type="protein sequence ID" value="TDD26869.1"/>
    <property type="molecule type" value="Genomic_DNA"/>
</dbReference>
<reference evidence="4 5" key="1">
    <citation type="submission" date="2019-02" db="EMBL/GenBank/DDBJ databases">
        <title>Draft genome sequences of novel Actinobacteria.</title>
        <authorList>
            <person name="Sahin N."/>
            <person name="Ay H."/>
            <person name="Saygin H."/>
        </authorList>
    </citation>
    <scope>NUCLEOTIDE SEQUENCE [LARGE SCALE GENOMIC DNA]</scope>
    <source>
        <strain evidence="4 5">16K104</strain>
    </source>
</reference>
<evidence type="ECO:0000313" key="4">
    <source>
        <dbReference type="EMBL" id="TDD26869.1"/>
    </source>
</evidence>
<dbReference type="InterPro" id="IPR049174">
    <property type="entry name" value="Beta-AFase-like"/>
</dbReference>
<evidence type="ECO:0000259" key="3">
    <source>
        <dbReference type="Pfam" id="PF20737"/>
    </source>
</evidence>
<gene>
    <name evidence="4" type="ORF">E1218_12045</name>
</gene>
<dbReference type="Pfam" id="PF07944">
    <property type="entry name" value="Beta-AFase-like_GH127_cat"/>
    <property type="match status" value="1"/>
</dbReference>
<dbReference type="Pfam" id="PF20737">
    <property type="entry name" value="Glyco_hydro127C"/>
    <property type="match status" value="1"/>
</dbReference>
<dbReference type="InterPro" id="IPR008928">
    <property type="entry name" value="6-hairpin_glycosidase_sf"/>
</dbReference>
<dbReference type="AlphaFoldDB" id="A0A4R4X961"/>
<dbReference type="PANTHER" id="PTHR43465">
    <property type="entry name" value="DUF1680 DOMAIN PROTEIN (AFU_ORTHOLOGUE AFUA_1G08910)"/>
    <property type="match status" value="1"/>
</dbReference>